<evidence type="ECO:0000313" key="1">
    <source>
        <dbReference type="EMBL" id="KRZ07585.1"/>
    </source>
</evidence>
<dbReference type="AlphaFoldDB" id="A0A0V1HAY2"/>
<accession>A0A0V1HAY2</accession>
<organism evidence="1 2">
    <name type="scientific">Trichinella pseudospiralis</name>
    <name type="common">Parasitic roundworm</name>
    <dbReference type="NCBI Taxonomy" id="6337"/>
    <lineage>
        <taxon>Eukaryota</taxon>
        <taxon>Metazoa</taxon>
        <taxon>Ecdysozoa</taxon>
        <taxon>Nematoda</taxon>
        <taxon>Enoplea</taxon>
        <taxon>Dorylaimia</taxon>
        <taxon>Trichinellida</taxon>
        <taxon>Trichinellidae</taxon>
        <taxon>Trichinella</taxon>
    </lineage>
</organism>
<keyword evidence="2" id="KW-1185">Reference proteome</keyword>
<evidence type="ECO:0000313" key="2">
    <source>
        <dbReference type="Proteomes" id="UP000054805"/>
    </source>
</evidence>
<reference evidence="1 2" key="1">
    <citation type="submission" date="2015-01" db="EMBL/GenBank/DDBJ databases">
        <title>Evolution of Trichinella species and genotypes.</title>
        <authorList>
            <person name="Korhonen P.K."/>
            <person name="Edoardo P."/>
            <person name="Giuseppe L.R."/>
            <person name="Gasser R.B."/>
        </authorList>
    </citation>
    <scope>NUCLEOTIDE SEQUENCE [LARGE SCALE GENOMIC DNA]</scope>
    <source>
        <strain evidence="1">ISS588</strain>
    </source>
</reference>
<name>A0A0V1HAY2_TRIPS</name>
<dbReference type="EMBL" id="JYDS01000413">
    <property type="protein sequence ID" value="KRZ07585.1"/>
    <property type="molecule type" value="Genomic_DNA"/>
</dbReference>
<sequence length="50" mass="5882">LNRLLAELEKLCIRSADFFEVEEQVSLMEETFRAADALQTEVELDFELEF</sequence>
<comment type="caution">
    <text evidence="1">The sequence shown here is derived from an EMBL/GenBank/DDBJ whole genome shotgun (WGS) entry which is preliminary data.</text>
</comment>
<feature type="non-terminal residue" evidence="1">
    <location>
        <position position="1"/>
    </location>
</feature>
<gene>
    <name evidence="1" type="ORF">T4B_4405</name>
</gene>
<protein>
    <submittedName>
        <fullName evidence="1">Uncharacterized protein</fullName>
    </submittedName>
</protein>
<proteinExistence type="predicted"/>
<dbReference type="Proteomes" id="UP000054805">
    <property type="component" value="Unassembled WGS sequence"/>
</dbReference>